<name>A0A0E9TLK3_ANGAN</name>
<reference evidence="1" key="2">
    <citation type="journal article" date="2015" name="Fish Shellfish Immunol.">
        <title>Early steps in the European eel (Anguilla anguilla)-Vibrio vulnificus interaction in the gills: Role of the RtxA13 toxin.</title>
        <authorList>
            <person name="Callol A."/>
            <person name="Pajuelo D."/>
            <person name="Ebbesson L."/>
            <person name="Teles M."/>
            <person name="MacKenzie S."/>
            <person name="Amaro C."/>
        </authorList>
    </citation>
    <scope>NUCLEOTIDE SEQUENCE</scope>
</reference>
<dbReference type="EMBL" id="GBXM01054008">
    <property type="protein sequence ID" value="JAH54569.1"/>
    <property type="molecule type" value="Transcribed_RNA"/>
</dbReference>
<accession>A0A0E9TLK3</accession>
<sequence>MRYITVSEPWTAWPEPTNSLNEHNAK</sequence>
<proteinExistence type="predicted"/>
<protein>
    <submittedName>
        <fullName evidence="1">Uncharacterized protein</fullName>
    </submittedName>
</protein>
<organism evidence="1">
    <name type="scientific">Anguilla anguilla</name>
    <name type="common">European freshwater eel</name>
    <name type="synonym">Muraena anguilla</name>
    <dbReference type="NCBI Taxonomy" id="7936"/>
    <lineage>
        <taxon>Eukaryota</taxon>
        <taxon>Metazoa</taxon>
        <taxon>Chordata</taxon>
        <taxon>Craniata</taxon>
        <taxon>Vertebrata</taxon>
        <taxon>Euteleostomi</taxon>
        <taxon>Actinopterygii</taxon>
        <taxon>Neopterygii</taxon>
        <taxon>Teleostei</taxon>
        <taxon>Anguilliformes</taxon>
        <taxon>Anguillidae</taxon>
        <taxon>Anguilla</taxon>
    </lineage>
</organism>
<evidence type="ECO:0000313" key="1">
    <source>
        <dbReference type="EMBL" id="JAH54569.1"/>
    </source>
</evidence>
<dbReference type="AlphaFoldDB" id="A0A0E9TLK3"/>
<reference evidence="1" key="1">
    <citation type="submission" date="2014-11" db="EMBL/GenBank/DDBJ databases">
        <authorList>
            <person name="Amaro Gonzalez C."/>
        </authorList>
    </citation>
    <scope>NUCLEOTIDE SEQUENCE</scope>
</reference>